<evidence type="ECO:0000256" key="2">
    <source>
        <dbReference type="ARBA" id="ARBA00022490"/>
    </source>
</evidence>
<feature type="modified residue" description="4-aspartylphosphate" evidence="8">
    <location>
        <position position="58"/>
    </location>
</feature>
<dbReference type="SUPFAM" id="SSF52172">
    <property type="entry name" value="CheY-like"/>
    <property type="match status" value="1"/>
</dbReference>
<dbReference type="Pfam" id="PF00486">
    <property type="entry name" value="Trans_reg_C"/>
    <property type="match status" value="1"/>
</dbReference>
<dbReference type="InterPro" id="IPR016032">
    <property type="entry name" value="Sig_transdc_resp-reg_C-effctor"/>
</dbReference>
<keyword evidence="4" id="KW-0902">Two-component regulatory system</keyword>
<evidence type="ECO:0000256" key="7">
    <source>
        <dbReference type="ARBA" id="ARBA00023163"/>
    </source>
</evidence>
<dbReference type="GO" id="GO:0032993">
    <property type="term" value="C:protein-DNA complex"/>
    <property type="evidence" value="ECO:0007669"/>
    <property type="project" value="TreeGrafter"/>
</dbReference>
<dbReference type="InterPro" id="IPR039420">
    <property type="entry name" value="WalR-like"/>
</dbReference>
<feature type="DNA-binding region" description="OmpR/PhoB-type" evidence="9">
    <location>
        <begin position="134"/>
        <end position="233"/>
    </location>
</feature>
<evidence type="ECO:0000256" key="4">
    <source>
        <dbReference type="ARBA" id="ARBA00023012"/>
    </source>
</evidence>
<dbReference type="EMBL" id="CACVAY010000008">
    <property type="protein sequence ID" value="CAA6801203.1"/>
    <property type="molecule type" value="Genomic_DNA"/>
</dbReference>
<evidence type="ECO:0000256" key="3">
    <source>
        <dbReference type="ARBA" id="ARBA00022553"/>
    </source>
</evidence>
<accession>A0A6S6S0I0</accession>
<dbReference type="Gene3D" id="3.40.50.2300">
    <property type="match status" value="1"/>
</dbReference>
<dbReference type="Gene3D" id="6.10.250.690">
    <property type="match status" value="1"/>
</dbReference>
<evidence type="ECO:0000256" key="6">
    <source>
        <dbReference type="ARBA" id="ARBA00023125"/>
    </source>
</evidence>
<evidence type="ECO:0000259" key="11">
    <source>
        <dbReference type="PROSITE" id="PS51755"/>
    </source>
</evidence>
<sequence length="243" mass="27688">MTDQTHYHSILLVEDDKRLSDLMVEYLQKQGMKVDAEYRGDTAVQRILDTQPDLIILDLMLPGLDGLEVCRKIRPYYDRPILMLTAKDEDIDQVVGLELGADDYVIKPVQPRVLLARIRTLLRRVQCQPDTNLSTELHFGRLHIKPAARLVLLNNQEITLTTQEYDLLFLFASRAGEILTRDTILEALNGTEYDGLDRSVDIRISRLRKLLENNPTKPTGIKTVRGQGYLFVADGFTKGESHA</sequence>
<dbReference type="Gene3D" id="1.10.10.10">
    <property type="entry name" value="Winged helix-like DNA-binding domain superfamily/Winged helix DNA-binding domain"/>
    <property type="match status" value="1"/>
</dbReference>
<dbReference type="GO" id="GO:0006355">
    <property type="term" value="P:regulation of DNA-templated transcription"/>
    <property type="evidence" value="ECO:0007669"/>
    <property type="project" value="InterPro"/>
</dbReference>
<dbReference type="GO" id="GO:0000156">
    <property type="term" value="F:phosphorelay response regulator activity"/>
    <property type="evidence" value="ECO:0007669"/>
    <property type="project" value="TreeGrafter"/>
</dbReference>
<comment type="subcellular location">
    <subcellularLocation>
        <location evidence="1">Cytoplasm</location>
    </subcellularLocation>
</comment>
<keyword evidence="5" id="KW-0805">Transcription regulation</keyword>
<dbReference type="InterPro" id="IPR036388">
    <property type="entry name" value="WH-like_DNA-bd_sf"/>
</dbReference>
<dbReference type="InterPro" id="IPR001789">
    <property type="entry name" value="Sig_transdc_resp-reg_receiver"/>
</dbReference>
<dbReference type="Pfam" id="PF00072">
    <property type="entry name" value="Response_reg"/>
    <property type="match status" value="1"/>
</dbReference>
<reference evidence="12" key="1">
    <citation type="submission" date="2020-01" db="EMBL/GenBank/DDBJ databases">
        <authorList>
            <person name="Meier V. D."/>
            <person name="Meier V D."/>
        </authorList>
    </citation>
    <scope>NUCLEOTIDE SEQUENCE</scope>
    <source>
        <strain evidence="12">HLG_WM_MAG_07</strain>
    </source>
</reference>
<evidence type="ECO:0000256" key="5">
    <source>
        <dbReference type="ARBA" id="ARBA00023015"/>
    </source>
</evidence>
<keyword evidence="3 8" id="KW-0597">Phosphoprotein</keyword>
<dbReference type="FunFam" id="3.40.50.2300:FF:000001">
    <property type="entry name" value="DNA-binding response regulator PhoB"/>
    <property type="match status" value="1"/>
</dbReference>
<dbReference type="SMART" id="SM00862">
    <property type="entry name" value="Trans_reg_C"/>
    <property type="match status" value="1"/>
</dbReference>
<dbReference type="GO" id="GO:0005829">
    <property type="term" value="C:cytosol"/>
    <property type="evidence" value="ECO:0007669"/>
    <property type="project" value="TreeGrafter"/>
</dbReference>
<dbReference type="SUPFAM" id="SSF46894">
    <property type="entry name" value="C-terminal effector domain of the bipartite response regulators"/>
    <property type="match status" value="1"/>
</dbReference>
<evidence type="ECO:0000259" key="10">
    <source>
        <dbReference type="PROSITE" id="PS50110"/>
    </source>
</evidence>
<dbReference type="PROSITE" id="PS51755">
    <property type="entry name" value="OMPR_PHOB"/>
    <property type="match status" value="1"/>
</dbReference>
<dbReference type="GO" id="GO:0000976">
    <property type="term" value="F:transcription cis-regulatory region binding"/>
    <property type="evidence" value="ECO:0007669"/>
    <property type="project" value="TreeGrafter"/>
</dbReference>
<evidence type="ECO:0000256" key="8">
    <source>
        <dbReference type="PROSITE-ProRule" id="PRU00169"/>
    </source>
</evidence>
<keyword evidence="7" id="KW-0804">Transcription</keyword>
<dbReference type="InterPro" id="IPR011006">
    <property type="entry name" value="CheY-like_superfamily"/>
</dbReference>
<dbReference type="SMART" id="SM00448">
    <property type="entry name" value="REC"/>
    <property type="match status" value="1"/>
</dbReference>
<keyword evidence="2" id="KW-0963">Cytoplasm</keyword>
<dbReference type="FunFam" id="1.10.10.10:FF:000099">
    <property type="entry name" value="Two-component system response regulator TorR"/>
    <property type="match status" value="1"/>
</dbReference>
<proteinExistence type="predicted"/>
<keyword evidence="6 9" id="KW-0238">DNA-binding</keyword>
<evidence type="ECO:0000256" key="9">
    <source>
        <dbReference type="PROSITE-ProRule" id="PRU01091"/>
    </source>
</evidence>
<feature type="domain" description="OmpR/PhoB-type" evidence="11">
    <location>
        <begin position="134"/>
        <end position="233"/>
    </location>
</feature>
<evidence type="ECO:0000313" key="12">
    <source>
        <dbReference type="EMBL" id="CAA6801203.1"/>
    </source>
</evidence>
<organism evidence="12">
    <name type="scientific">uncultured Thiotrichaceae bacterium</name>
    <dbReference type="NCBI Taxonomy" id="298394"/>
    <lineage>
        <taxon>Bacteria</taxon>
        <taxon>Pseudomonadati</taxon>
        <taxon>Pseudomonadota</taxon>
        <taxon>Gammaproteobacteria</taxon>
        <taxon>Thiotrichales</taxon>
        <taxon>Thiotrichaceae</taxon>
        <taxon>environmental samples</taxon>
    </lineage>
</organism>
<dbReference type="PANTHER" id="PTHR48111:SF47">
    <property type="entry name" value="TRANSCRIPTIONAL REGULATORY PROTEIN RSTA"/>
    <property type="match status" value="1"/>
</dbReference>
<dbReference type="InterPro" id="IPR001867">
    <property type="entry name" value="OmpR/PhoB-type_DNA-bd"/>
</dbReference>
<dbReference type="CDD" id="cd00383">
    <property type="entry name" value="trans_reg_C"/>
    <property type="match status" value="1"/>
</dbReference>
<dbReference type="AlphaFoldDB" id="A0A6S6S0I0"/>
<gene>
    <name evidence="12" type="ORF">HELGO_WM29044</name>
</gene>
<protein>
    <submittedName>
        <fullName evidence="12">Transcriptional regulatory protein RstA</fullName>
    </submittedName>
</protein>
<name>A0A6S6S0I0_9GAMM</name>
<feature type="domain" description="Response regulatory" evidence="10">
    <location>
        <begin position="9"/>
        <end position="122"/>
    </location>
</feature>
<dbReference type="PROSITE" id="PS50110">
    <property type="entry name" value="RESPONSE_REGULATORY"/>
    <property type="match status" value="1"/>
</dbReference>
<evidence type="ECO:0000256" key="1">
    <source>
        <dbReference type="ARBA" id="ARBA00004496"/>
    </source>
</evidence>
<dbReference type="PANTHER" id="PTHR48111">
    <property type="entry name" value="REGULATOR OF RPOS"/>
    <property type="match status" value="1"/>
</dbReference>